<evidence type="ECO:0000313" key="2">
    <source>
        <dbReference type="EMBL" id="CAJ0573714.1"/>
    </source>
</evidence>
<dbReference type="SUPFAM" id="SSF56815">
    <property type="entry name" value="Sec1/munc18-like (SM) proteins"/>
    <property type="match status" value="1"/>
</dbReference>
<comment type="caution">
    <text evidence="2">The sequence shown here is derived from an EMBL/GenBank/DDBJ whole genome shotgun (WGS) entry which is preliminary data.</text>
</comment>
<keyword evidence="3" id="KW-1185">Reference proteome</keyword>
<dbReference type="Gene3D" id="3.40.50.1910">
    <property type="match status" value="1"/>
</dbReference>
<dbReference type="InterPro" id="IPR036045">
    <property type="entry name" value="Sec1-like_sf"/>
</dbReference>
<dbReference type="InterPro" id="IPR027482">
    <property type="entry name" value="Sec1-like_dom2"/>
</dbReference>
<dbReference type="Pfam" id="PF00995">
    <property type="entry name" value="Sec1"/>
    <property type="match status" value="1"/>
</dbReference>
<sequence length="600" mass="67528">MNLKQLAAEKILGEVLRPLKDVGRLKILVVDPFTKEMLSACCTMSDVTAEGIATIEDLMKSREPLPSLEAIYFLSPSHESVSRLIGDFAFRTQYRSAHVFFTEACPDALLNNIAKSTVMRSIKTCKELGLAYIPYEAQVFTLHLPDTMPKFFPPQKSEDFWDRIEMIADRIALLCVAVGDIPSISYREAFTRNIELAHLVENKLSILRKENPSLGAADPEKIQPGLIILDRGYDLTTPLLHELTVQGMVHDLLPVDRGVYMYQDGNENPKKMLVLDENNEEWMGTRHSHIADASKLISGKLKDLAVADKETKRDTLKDLSSLIRTAPEQKKKLDRLAGVMYMIEQCMARYSSGVDLLCQIEQDLATGADTHGEPLKDAQRMILGPLADPKVRPEDRLRLLLLYIQYCGGVTQDGLQKLVKHAQFRSTESDIIKNIENLGLTVVSEFVQSGGKLTARRERPSTPVYNTSRWVPLLKDILEDALDETMDQNVYPHLPGKRVSISSQVPMSARYGQWHKKKPDNALSSGPRLIVYIIGGMTYSEMRTVYEVSRERNCSILIGSDQIITPDSFLNELAAMNRKSALHFESFIRCTVVDEQESQV</sequence>
<dbReference type="EMBL" id="CATQJA010002622">
    <property type="protein sequence ID" value="CAJ0573714.1"/>
    <property type="molecule type" value="Genomic_DNA"/>
</dbReference>
<protein>
    <submittedName>
        <fullName evidence="2">Uncharacterized protein</fullName>
    </submittedName>
</protein>
<comment type="similarity">
    <text evidence="1">Belongs to the STXBP/unc-18/SEC1 family.</text>
</comment>
<dbReference type="Proteomes" id="UP001177023">
    <property type="component" value="Unassembled WGS sequence"/>
</dbReference>
<feature type="non-terminal residue" evidence="2">
    <location>
        <position position="1"/>
    </location>
</feature>
<dbReference type="Gene3D" id="1.25.40.60">
    <property type="match status" value="1"/>
</dbReference>
<dbReference type="InterPro" id="IPR043127">
    <property type="entry name" value="Sec-1-like_dom3a"/>
</dbReference>
<gene>
    <name evidence="2" type="ORF">MSPICULIGERA_LOCUS12064</name>
</gene>
<dbReference type="PIRSF" id="PIRSF005715">
    <property type="entry name" value="VPS45_Sec1"/>
    <property type="match status" value="1"/>
</dbReference>
<dbReference type="GO" id="GO:0016192">
    <property type="term" value="P:vesicle-mediated transport"/>
    <property type="evidence" value="ECO:0007669"/>
    <property type="project" value="InterPro"/>
</dbReference>
<dbReference type="Gene3D" id="3.90.830.10">
    <property type="entry name" value="Syntaxin Binding Protein 1, Chain A, domain 2"/>
    <property type="match status" value="1"/>
</dbReference>
<dbReference type="InterPro" id="IPR043154">
    <property type="entry name" value="Sec-1-like_dom1"/>
</dbReference>
<accession>A0AA36CSM0</accession>
<evidence type="ECO:0000313" key="3">
    <source>
        <dbReference type="Proteomes" id="UP001177023"/>
    </source>
</evidence>
<reference evidence="2" key="1">
    <citation type="submission" date="2023-06" db="EMBL/GenBank/DDBJ databases">
        <authorList>
            <person name="Delattre M."/>
        </authorList>
    </citation>
    <scope>NUCLEOTIDE SEQUENCE</scope>
    <source>
        <strain evidence="2">AF72</strain>
    </source>
</reference>
<dbReference type="Gene3D" id="3.40.50.2060">
    <property type="match status" value="1"/>
</dbReference>
<proteinExistence type="inferred from homology"/>
<evidence type="ECO:0000256" key="1">
    <source>
        <dbReference type="ARBA" id="ARBA00009884"/>
    </source>
</evidence>
<dbReference type="InterPro" id="IPR001619">
    <property type="entry name" value="Sec1-like"/>
</dbReference>
<dbReference type="PANTHER" id="PTHR11679">
    <property type="entry name" value="VESICLE PROTEIN SORTING-ASSOCIATED"/>
    <property type="match status" value="1"/>
</dbReference>
<name>A0AA36CSM0_9BILA</name>
<organism evidence="2 3">
    <name type="scientific">Mesorhabditis spiculigera</name>
    <dbReference type="NCBI Taxonomy" id="96644"/>
    <lineage>
        <taxon>Eukaryota</taxon>
        <taxon>Metazoa</taxon>
        <taxon>Ecdysozoa</taxon>
        <taxon>Nematoda</taxon>
        <taxon>Chromadorea</taxon>
        <taxon>Rhabditida</taxon>
        <taxon>Rhabditina</taxon>
        <taxon>Rhabditomorpha</taxon>
        <taxon>Rhabditoidea</taxon>
        <taxon>Rhabditidae</taxon>
        <taxon>Mesorhabditinae</taxon>
        <taxon>Mesorhabditis</taxon>
    </lineage>
</organism>
<dbReference type="AlphaFoldDB" id="A0AA36CSM0"/>